<proteinExistence type="predicted"/>
<name>A0A8H5H091_9AGAR</name>
<sequence>MVNTYVLGGIHSIKWILTATGATSFSIKINSRGVYASHVQGSRSGLPLFKTLQAAKIEDDWTVSAGTQDGQLFQSIVFAAEQE</sequence>
<dbReference type="Proteomes" id="UP000518752">
    <property type="component" value="Unassembled WGS sequence"/>
</dbReference>
<organism evidence="1 2">
    <name type="scientific">Collybiopsis confluens</name>
    <dbReference type="NCBI Taxonomy" id="2823264"/>
    <lineage>
        <taxon>Eukaryota</taxon>
        <taxon>Fungi</taxon>
        <taxon>Dikarya</taxon>
        <taxon>Basidiomycota</taxon>
        <taxon>Agaricomycotina</taxon>
        <taxon>Agaricomycetes</taxon>
        <taxon>Agaricomycetidae</taxon>
        <taxon>Agaricales</taxon>
        <taxon>Marasmiineae</taxon>
        <taxon>Omphalotaceae</taxon>
        <taxon>Collybiopsis</taxon>
    </lineage>
</organism>
<comment type="caution">
    <text evidence="1">The sequence shown here is derived from an EMBL/GenBank/DDBJ whole genome shotgun (WGS) entry which is preliminary data.</text>
</comment>
<evidence type="ECO:0000313" key="1">
    <source>
        <dbReference type="EMBL" id="KAF5374055.1"/>
    </source>
</evidence>
<evidence type="ECO:0000313" key="2">
    <source>
        <dbReference type="Proteomes" id="UP000518752"/>
    </source>
</evidence>
<gene>
    <name evidence="1" type="ORF">D9757_010724</name>
</gene>
<reference evidence="1 2" key="1">
    <citation type="journal article" date="2020" name="ISME J.">
        <title>Uncovering the hidden diversity of litter-decomposition mechanisms in mushroom-forming fungi.</title>
        <authorList>
            <person name="Floudas D."/>
            <person name="Bentzer J."/>
            <person name="Ahren D."/>
            <person name="Johansson T."/>
            <person name="Persson P."/>
            <person name="Tunlid A."/>
        </authorList>
    </citation>
    <scope>NUCLEOTIDE SEQUENCE [LARGE SCALE GENOMIC DNA]</scope>
    <source>
        <strain evidence="1 2">CBS 406.79</strain>
    </source>
</reference>
<protein>
    <submittedName>
        <fullName evidence="1">Uncharacterized protein</fullName>
    </submittedName>
</protein>
<dbReference type="EMBL" id="JAACJN010000103">
    <property type="protein sequence ID" value="KAF5374055.1"/>
    <property type="molecule type" value="Genomic_DNA"/>
</dbReference>
<dbReference type="AlphaFoldDB" id="A0A8H5H091"/>
<accession>A0A8H5H091</accession>
<keyword evidence="2" id="KW-1185">Reference proteome</keyword>